<dbReference type="RefSeq" id="XP_013230248.1">
    <property type="nucleotide sequence ID" value="XM_013374794.1"/>
</dbReference>
<keyword evidence="2" id="KW-0812">Transmembrane</keyword>
<keyword evidence="2" id="KW-0472">Membrane</keyword>
<reference evidence="4" key="1">
    <citation type="submission" date="2013-10" db="EMBL/GenBank/DDBJ databases">
        <title>Genomic analysis of the causative agents of coccidiosis in chickens.</title>
        <authorList>
            <person name="Reid A.J."/>
            <person name="Blake D."/>
            <person name="Billington K."/>
            <person name="Browne H."/>
            <person name="Dunn M."/>
            <person name="Hung S."/>
            <person name="Kawahara F."/>
            <person name="Miranda-Saavedra D."/>
            <person name="Mourier T."/>
            <person name="Nagra H."/>
            <person name="Otto T.D."/>
            <person name="Rawlings N."/>
            <person name="Sanchez A."/>
            <person name="Sanders M."/>
            <person name="Subramaniam C."/>
            <person name="Tay Y."/>
            <person name="Dear P."/>
            <person name="Doerig C."/>
            <person name="Gruber A."/>
            <person name="Parkinson J."/>
            <person name="Shirley M."/>
            <person name="Wan K.L."/>
            <person name="Berriman M."/>
            <person name="Tomley F."/>
            <person name="Pain A."/>
        </authorList>
    </citation>
    <scope>NUCLEOTIDE SEQUENCE [LARGE SCALE GENOMIC DNA]</scope>
    <source>
        <strain evidence="4">Houghton</strain>
    </source>
</reference>
<evidence type="ECO:0000313" key="5">
    <source>
        <dbReference type="Proteomes" id="UP000030747"/>
    </source>
</evidence>
<keyword evidence="3" id="KW-0732">Signal</keyword>
<proteinExistence type="predicted"/>
<feature type="chain" id="PRO_5004671826" evidence="3">
    <location>
        <begin position="24"/>
        <end position="239"/>
    </location>
</feature>
<organism evidence="4 5">
    <name type="scientific">Eimeria tenella</name>
    <name type="common">Coccidian parasite</name>
    <dbReference type="NCBI Taxonomy" id="5802"/>
    <lineage>
        <taxon>Eukaryota</taxon>
        <taxon>Sar</taxon>
        <taxon>Alveolata</taxon>
        <taxon>Apicomplexa</taxon>
        <taxon>Conoidasida</taxon>
        <taxon>Coccidia</taxon>
        <taxon>Eucoccidiorida</taxon>
        <taxon>Eimeriorina</taxon>
        <taxon>Eimeriidae</taxon>
        <taxon>Eimeria</taxon>
    </lineage>
</organism>
<reference evidence="4" key="2">
    <citation type="submission" date="2013-10" db="EMBL/GenBank/DDBJ databases">
        <authorList>
            <person name="Aslett M."/>
        </authorList>
    </citation>
    <scope>NUCLEOTIDE SEQUENCE [LARGE SCALE GENOMIC DNA]</scope>
    <source>
        <strain evidence="4">Houghton</strain>
    </source>
</reference>
<evidence type="ECO:0000256" key="3">
    <source>
        <dbReference type="SAM" id="SignalP"/>
    </source>
</evidence>
<dbReference type="VEuPathDB" id="ToxoDB:ETH2_1041700"/>
<dbReference type="EMBL" id="HG674448">
    <property type="protein sequence ID" value="CDJ39493.1"/>
    <property type="molecule type" value="Genomic_DNA"/>
</dbReference>
<dbReference type="Proteomes" id="UP000030747">
    <property type="component" value="Unassembled WGS sequence"/>
</dbReference>
<accession>U6KRF5</accession>
<evidence type="ECO:0000256" key="2">
    <source>
        <dbReference type="SAM" id="Phobius"/>
    </source>
</evidence>
<keyword evidence="2" id="KW-1133">Transmembrane helix</keyword>
<dbReference type="GeneID" id="25252537"/>
<name>U6KRF5_EIMTE</name>
<feature type="transmembrane region" description="Helical" evidence="2">
    <location>
        <begin position="57"/>
        <end position="76"/>
    </location>
</feature>
<gene>
    <name evidence="4" type="ORF">ETH_00016915</name>
</gene>
<sequence length="239" mass="25199">MVALARRGLAFLVIAACAASALAAEEAGGSESFIAIGLEKSPRPEGSHPARLGVKPILGGAAIGTALLAAIVYFGLKVLGTKIVEVDAKVSDAEAFAVPPEITDGDSFSLTLIESSVLRLCNIRLLLLQEAGNRLAEEVLNLTSSFTLVTKKYTAWIEITAQQPISPIKKLTATEKRTWKERNSSALQTFLDCGKGEGESTCTVQVAGVPVTIVADMRRPNPQTNETSDPSSGAHPKDQ</sequence>
<feature type="compositionally biased region" description="Polar residues" evidence="1">
    <location>
        <begin position="221"/>
        <end position="231"/>
    </location>
</feature>
<protein>
    <submittedName>
        <fullName evidence="4">Uncharacterized protein</fullName>
    </submittedName>
</protein>
<dbReference type="VEuPathDB" id="ToxoDB:ETH_00016915"/>
<feature type="signal peptide" evidence="3">
    <location>
        <begin position="1"/>
        <end position="23"/>
    </location>
</feature>
<dbReference type="AlphaFoldDB" id="U6KRF5"/>
<feature type="region of interest" description="Disordered" evidence="1">
    <location>
        <begin position="216"/>
        <end position="239"/>
    </location>
</feature>
<dbReference type="OrthoDB" id="10418972at2759"/>
<evidence type="ECO:0000313" key="4">
    <source>
        <dbReference type="EMBL" id="CDJ39493.1"/>
    </source>
</evidence>
<keyword evidence="5" id="KW-1185">Reference proteome</keyword>
<evidence type="ECO:0000256" key="1">
    <source>
        <dbReference type="SAM" id="MobiDB-lite"/>
    </source>
</evidence>